<organism evidence="2 3">
    <name type="scientific">Candidatus Thiodictyon syntrophicum</name>
    <dbReference type="NCBI Taxonomy" id="1166950"/>
    <lineage>
        <taxon>Bacteria</taxon>
        <taxon>Pseudomonadati</taxon>
        <taxon>Pseudomonadota</taxon>
        <taxon>Gammaproteobacteria</taxon>
        <taxon>Chromatiales</taxon>
        <taxon>Chromatiaceae</taxon>
        <taxon>Thiodictyon</taxon>
    </lineage>
</organism>
<evidence type="ECO:0000256" key="1">
    <source>
        <dbReference type="SAM" id="SignalP"/>
    </source>
</evidence>
<keyword evidence="1" id="KW-0732">Signal</keyword>
<feature type="signal peptide" evidence="1">
    <location>
        <begin position="1"/>
        <end position="30"/>
    </location>
</feature>
<dbReference type="Proteomes" id="UP000232638">
    <property type="component" value="Chromosome"/>
</dbReference>
<dbReference type="AlphaFoldDB" id="A0A2K8UE37"/>
<dbReference type="KEGG" id="tsy:THSYN_24180"/>
<evidence type="ECO:0000313" key="3">
    <source>
        <dbReference type="Proteomes" id="UP000232638"/>
    </source>
</evidence>
<dbReference type="EMBL" id="CP020370">
    <property type="protein sequence ID" value="AUB83747.1"/>
    <property type="molecule type" value="Genomic_DNA"/>
</dbReference>
<accession>A0A2K8UE37</accession>
<dbReference type="PROSITE" id="PS51257">
    <property type="entry name" value="PROKAR_LIPOPROTEIN"/>
    <property type="match status" value="1"/>
</dbReference>
<reference evidence="2 3" key="1">
    <citation type="submission" date="2017-03" db="EMBL/GenBank/DDBJ databases">
        <title>Complete genome sequence of Candidatus 'Thiodictyon syntrophicum' sp. nov. strain Cad16T, a photolithoautotroph purple sulfur bacterium isolated from an alpine meromictic lake.</title>
        <authorList>
            <person name="Luedin S.M."/>
            <person name="Pothier J.F."/>
            <person name="Danza F."/>
            <person name="Storelli N."/>
            <person name="Wittwer M."/>
            <person name="Tonolla M."/>
        </authorList>
    </citation>
    <scope>NUCLEOTIDE SEQUENCE [LARGE SCALE GENOMIC DNA]</scope>
    <source>
        <strain evidence="2 3">Cad16T</strain>
    </source>
</reference>
<keyword evidence="3" id="KW-1185">Reference proteome</keyword>
<gene>
    <name evidence="2" type="ORF">THSYN_24180</name>
</gene>
<proteinExistence type="predicted"/>
<sequence length="231" mass="25252">MRARRGLVGTLLGLVMLACCWSLASALASAAAWQAGRISEHAPGVGVVTGGADDHAIRRLLALARRLEPADPRHADQFALYLERQAGQAAPRSDLEHRLLTQARARYVEGVRKRPTWPLGLTSVLRIDFKLGRWGGAFNRLYARAAELGRSEPVSLGALVDLGLAAWPVLEPDGRREVLALLRHGLRRDPHHLLEQAVRLHRGALVEPLLASDPALVRLYADLRARAAGLR</sequence>
<name>A0A2K8UE37_9GAMM</name>
<evidence type="ECO:0000313" key="2">
    <source>
        <dbReference type="EMBL" id="AUB83747.1"/>
    </source>
</evidence>
<protein>
    <submittedName>
        <fullName evidence="2">Uncharacterized protein</fullName>
    </submittedName>
</protein>
<feature type="chain" id="PRO_5014746000" evidence="1">
    <location>
        <begin position="31"/>
        <end position="231"/>
    </location>
</feature>